<evidence type="ECO:0000313" key="2">
    <source>
        <dbReference type="Proteomes" id="UP000679247"/>
    </source>
</evidence>
<proteinExistence type="predicted"/>
<reference evidence="1 2" key="1">
    <citation type="submission" date="2021-03" db="EMBL/GenBank/DDBJ databases">
        <title>The first data on the complete genome of the tetrodotoxin-producing bacterium.</title>
        <authorList>
            <person name="Melnikova D.I."/>
            <person name="Nijland R."/>
            <person name="Magarlamov T.Y."/>
        </authorList>
    </citation>
    <scope>NUCLEOTIDE SEQUENCE [LARGE SCALE GENOMIC DNA]</scope>
    <source>
        <strain evidence="1 2">1839</strain>
        <plasmid evidence="1 2">p_unnamed</plasmid>
    </source>
</reference>
<name>A0ABX8FIW1_9BACI</name>
<keyword evidence="1" id="KW-0614">Plasmid</keyword>
<evidence type="ECO:0000313" key="1">
    <source>
        <dbReference type="EMBL" id="QVY63979.1"/>
    </source>
</evidence>
<keyword evidence="2" id="KW-1185">Reference proteome</keyword>
<organism evidence="1 2">
    <name type="scientific">Cytobacillus gottheilii</name>
    <dbReference type="NCBI Taxonomy" id="859144"/>
    <lineage>
        <taxon>Bacteria</taxon>
        <taxon>Bacillati</taxon>
        <taxon>Bacillota</taxon>
        <taxon>Bacilli</taxon>
        <taxon>Bacillales</taxon>
        <taxon>Bacillaceae</taxon>
        <taxon>Cytobacillus</taxon>
    </lineage>
</organism>
<protein>
    <submittedName>
        <fullName evidence="1">Uncharacterized protein</fullName>
    </submittedName>
</protein>
<sequence>MSIVIPAYLLKKQLKQINDCIPVSRRSRLISDFILSHKLEFPDSPDELKKLSEWEPDGETVIVPMFFSDAAATIIDSYVKKLKSLLDQQNIPAYIGRATVIRFILDAYAEYLKDNPIKSSEKQFFVVHVSSDVKDKLDHYIDKMERSSTIDGYISEEYKGPGPGVTAKHIKARIAGEKVQLPLYLDVETIDRATDIANQFVGQHVTKTHIIRHAINELLNVLEKENPRKKVLQNKLQSNLDELMKHAEFDEIQEMLELYKTKKDET</sequence>
<gene>
    <name evidence="1" type="ORF">J1899_22335</name>
</gene>
<dbReference type="RefSeq" id="WP_214479039.1">
    <property type="nucleotide sequence ID" value="NZ_CP071710.1"/>
</dbReference>
<accession>A0ABX8FIW1</accession>
<geneLocation type="plasmid" evidence="1 2">
    <name>p_unnamed</name>
</geneLocation>
<dbReference type="EMBL" id="CP071710">
    <property type="protein sequence ID" value="QVY63979.1"/>
    <property type="molecule type" value="Genomic_DNA"/>
</dbReference>
<dbReference type="Proteomes" id="UP000679247">
    <property type="component" value="Plasmid p_unnamed"/>
</dbReference>